<accession>A0A2N3XR03</accession>
<dbReference type="PANTHER" id="PTHR43245:SF52">
    <property type="entry name" value="NAD-DEPENDENT EPIMERASE_DEHYDRATASE"/>
    <property type="match status" value="1"/>
</dbReference>
<organism evidence="2 3">
    <name type="scientific">Saccharopolyspora spinosa</name>
    <dbReference type="NCBI Taxonomy" id="60894"/>
    <lineage>
        <taxon>Bacteria</taxon>
        <taxon>Bacillati</taxon>
        <taxon>Actinomycetota</taxon>
        <taxon>Actinomycetes</taxon>
        <taxon>Pseudonocardiales</taxon>
        <taxon>Pseudonocardiaceae</taxon>
        <taxon>Saccharopolyspora</taxon>
    </lineage>
</organism>
<protein>
    <submittedName>
        <fullName evidence="2">UDP-glucose 4-epimerase</fullName>
    </submittedName>
</protein>
<dbReference type="AlphaFoldDB" id="A0A2N3XR03"/>
<dbReference type="SUPFAM" id="SSF51735">
    <property type="entry name" value="NAD(P)-binding Rossmann-fold domains"/>
    <property type="match status" value="1"/>
</dbReference>
<dbReference type="RefSeq" id="WP_010312355.1">
    <property type="nucleotide sequence ID" value="NZ_CP061007.1"/>
</dbReference>
<comment type="caution">
    <text evidence="2">The sequence shown here is derived from an EMBL/GenBank/DDBJ whole genome shotgun (WGS) entry which is preliminary data.</text>
</comment>
<dbReference type="PANTHER" id="PTHR43245">
    <property type="entry name" value="BIFUNCTIONAL POLYMYXIN RESISTANCE PROTEIN ARNA"/>
    <property type="match status" value="1"/>
</dbReference>
<dbReference type="STRING" id="994479.GCA_000194155_05979"/>
<dbReference type="InterPro" id="IPR001509">
    <property type="entry name" value="Epimerase_deHydtase"/>
</dbReference>
<keyword evidence="3" id="KW-1185">Reference proteome</keyword>
<evidence type="ECO:0000259" key="1">
    <source>
        <dbReference type="Pfam" id="PF01370"/>
    </source>
</evidence>
<feature type="domain" description="NAD-dependent epimerase/dehydratase" evidence="1">
    <location>
        <begin position="6"/>
        <end position="186"/>
    </location>
</feature>
<dbReference type="Proteomes" id="UP000233786">
    <property type="component" value="Unassembled WGS sequence"/>
</dbReference>
<dbReference type="InterPro" id="IPR050177">
    <property type="entry name" value="Lipid_A_modif_metabolic_enz"/>
</dbReference>
<sequence length="344" mass="37712">MGPNVVLVTGVSRFLGGYLAARLAADPAVERVLGVDTVQPGRDLLRRMGRTEFVRADIRNPLIGKVIANAKVDTVVHAAVNSHSGPGGRATMKEMNVIGTMQLLAACQQSPLVRKVVVRSTCAVYGSSSRDPAVFTEDIEPKDLPSSGYAQDAVEIEGYVRGFGRRRPDVDITTLRFSNLIGPRIDASLTRYFALPVVPTVLGFDARLQMVHSEDALAVLERSTMADRPGVFNVAGAGVLMLSQAIRRAGRIAMPLPSIAVSPLAGFFRNARLVDFSPEQLRYLNFGRVLDTTKLREEFGFTPRWTTQQAFDDFVRGRGLRPVVDPENIMALERSVRDLLARHR</sequence>
<dbReference type="OrthoDB" id="3205647at2"/>
<proteinExistence type="predicted"/>
<dbReference type="EMBL" id="PJNB01000001">
    <property type="protein sequence ID" value="PKW13030.1"/>
    <property type="molecule type" value="Genomic_DNA"/>
</dbReference>
<evidence type="ECO:0000313" key="2">
    <source>
        <dbReference type="EMBL" id="PKW13030.1"/>
    </source>
</evidence>
<dbReference type="Pfam" id="PF01370">
    <property type="entry name" value="Epimerase"/>
    <property type="match status" value="1"/>
</dbReference>
<evidence type="ECO:0000313" key="3">
    <source>
        <dbReference type="Proteomes" id="UP000233786"/>
    </source>
</evidence>
<dbReference type="InterPro" id="IPR036291">
    <property type="entry name" value="NAD(P)-bd_dom_sf"/>
</dbReference>
<name>A0A2N3XR03_SACSN</name>
<gene>
    <name evidence="2" type="ORF">A8926_0531</name>
</gene>
<dbReference type="Gene3D" id="3.40.50.720">
    <property type="entry name" value="NAD(P)-binding Rossmann-like Domain"/>
    <property type="match status" value="1"/>
</dbReference>
<reference evidence="2" key="1">
    <citation type="submission" date="2017-12" db="EMBL/GenBank/DDBJ databases">
        <title>Sequencing the genomes of 1000 Actinobacteria strains.</title>
        <authorList>
            <person name="Klenk H.-P."/>
        </authorList>
    </citation>
    <scope>NUCLEOTIDE SEQUENCE [LARGE SCALE GENOMIC DNA]</scope>
    <source>
        <strain evidence="2">DSM 44228</strain>
    </source>
</reference>